<dbReference type="EMBL" id="NWVC01000004">
    <property type="protein sequence ID" value="PCG14258.1"/>
    <property type="molecule type" value="Genomic_DNA"/>
</dbReference>
<accession>A0A2A4I7Z8</accession>
<protein>
    <submittedName>
        <fullName evidence="1">Uncharacterized protein</fullName>
    </submittedName>
</protein>
<dbReference type="AlphaFoldDB" id="A0A2A4I7Z8"/>
<organism evidence="1 2">
    <name type="scientific">Sphingomonas adhaesiva</name>
    <dbReference type="NCBI Taxonomy" id="28212"/>
    <lineage>
        <taxon>Bacteria</taxon>
        <taxon>Pseudomonadati</taxon>
        <taxon>Pseudomonadota</taxon>
        <taxon>Alphaproteobacteria</taxon>
        <taxon>Sphingomonadales</taxon>
        <taxon>Sphingomonadaceae</taxon>
        <taxon>Sphingomonas</taxon>
    </lineage>
</organism>
<keyword evidence="2" id="KW-1185">Reference proteome</keyword>
<comment type="caution">
    <text evidence="1">The sequence shown here is derived from an EMBL/GenBank/DDBJ whole genome shotgun (WGS) entry which is preliminary data.</text>
</comment>
<reference evidence="1 2" key="1">
    <citation type="submission" date="2017-09" db="EMBL/GenBank/DDBJ databases">
        <title>Sphingomonas adhaesiva DSM 7418, whole genome shotgun sequence.</title>
        <authorList>
            <person name="Feng G."/>
            <person name="Zhu H."/>
        </authorList>
    </citation>
    <scope>NUCLEOTIDE SEQUENCE [LARGE SCALE GENOMIC DNA]</scope>
    <source>
        <strain evidence="1 2">DSM 7418</strain>
    </source>
</reference>
<gene>
    <name evidence="1" type="ORF">COA07_10745</name>
</gene>
<name>A0A2A4I7Z8_9SPHN</name>
<evidence type="ECO:0000313" key="1">
    <source>
        <dbReference type="EMBL" id="PCG14258.1"/>
    </source>
</evidence>
<proteinExistence type="predicted"/>
<dbReference type="Proteomes" id="UP000218323">
    <property type="component" value="Unassembled WGS sequence"/>
</dbReference>
<evidence type="ECO:0000313" key="2">
    <source>
        <dbReference type="Proteomes" id="UP000218323"/>
    </source>
</evidence>
<sequence>MADRVMTQLKAVGPNREAITVGLTAAPSGGSTVTDVYLQIPQDAMKGDAFLRQVIAKYGTPDGRRDQGMTLAWCSAPLKSMCGSITPFQRRPEALPNLKASIVFNDNTIRLADGTDQDRERERSFVVAVDRAAPKTDRAAF</sequence>